<gene>
    <name evidence="6" type="ORF">PV05_10460</name>
</gene>
<feature type="domain" description="Peptidase S33 tripeptidyl aminopeptidase-like C-terminal" evidence="5">
    <location>
        <begin position="396"/>
        <end position="493"/>
    </location>
</feature>
<dbReference type="SUPFAM" id="SSF53474">
    <property type="entry name" value="alpha/beta-Hydrolases"/>
    <property type="match status" value="1"/>
</dbReference>
<dbReference type="GeneID" id="25332368"/>
<protein>
    <submittedName>
        <fullName evidence="6">Uncharacterized protein</fullName>
    </submittedName>
</protein>
<comment type="similarity">
    <text evidence="1">Belongs to the peptidase S33 family.</text>
</comment>
<feature type="chain" id="PRO_5002241646" evidence="3">
    <location>
        <begin position="22"/>
        <end position="500"/>
    </location>
</feature>
<organism evidence="6 7">
    <name type="scientific">Exophiala xenobiotica</name>
    <dbReference type="NCBI Taxonomy" id="348802"/>
    <lineage>
        <taxon>Eukaryota</taxon>
        <taxon>Fungi</taxon>
        <taxon>Dikarya</taxon>
        <taxon>Ascomycota</taxon>
        <taxon>Pezizomycotina</taxon>
        <taxon>Eurotiomycetes</taxon>
        <taxon>Chaetothyriomycetidae</taxon>
        <taxon>Chaetothyriales</taxon>
        <taxon>Herpotrichiellaceae</taxon>
        <taxon>Exophiala</taxon>
    </lineage>
</organism>
<keyword evidence="7" id="KW-1185">Reference proteome</keyword>
<dbReference type="GO" id="GO:0016787">
    <property type="term" value="F:hydrolase activity"/>
    <property type="evidence" value="ECO:0007669"/>
    <property type="project" value="UniProtKB-KW"/>
</dbReference>
<accession>A0A0D2EV90</accession>
<evidence type="ECO:0000256" key="1">
    <source>
        <dbReference type="ARBA" id="ARBA00010088"/>
    </source>
</evidence>
<dbReference type="PANTHER" id="PTHR43248:SF30">
    <property type="entry name" value="AB HYDROLASE-1 DOMAIN-CONTAINING PROTEIN"/>
    <property type="match status" value="1"/>
</dbReference>
<dbReference type="PANTHER" id="PTHR43248">
    <property type="entry name" value="2-SUCCINYL-6-HYDROXY-2,4-CYCLOHEXADIENE-1-CARBOXYLATE SYNTHASE"/>
    <property type="match status" value="1"/>
</dbReference>
<dbReference type="Proteomes" id="UP000054342">
    <property type="component" value="Unassembled WGS sequence"/>
</dbReference>
<keyword evidence="2" id="KW-0378">Hydrolase</keyword>
<dbReference type="Pfam" id="PF08386">
    <property type="entry name" value="Abhydrolase_4"/>
    <property type="match status" value="1"/>
</dbReference>
<sequence length="500" mass="54626">MRRHQYTASLLLTVVASLTSAAPTGGPLEQIQWNETAPGANPLLQYGTLEVPMDWTNPNGEHITLDITRLKTNSSSKIGSLFLNPGGPGGRAGPLCEEQAEGYSIFSAALVESFDLICPDPRGVGASSQISCDPDLWSQTPSYYVDDEASFQAVLEFNKKLGADCLQRSGPVLGFVDTTNAAKDLEAIRLALGEDKFDYLGFSYGTQLGAAYAELFPDKIRTMTLDGDVDHSMDELDGFVMSNWAMEDELNRFFAWCNKNETCAFHSDRDAAEVWDEMIASANKNPIPAPGCSKSADTASAGTCRGQVTGYNIIFNLENHFQDPARWPQISKYINQTIHGNATYFSNPLGGPNDLDYPNLAIGCLDWGSNSTTFDEHVALQNLGEAMFPHSLGSSMWLQFSTTCIGWPFPVTNPQHLLNPAKMALAPPILLVNSDHDPATPLPWAHGLHRQIPSSVLLTRTGDGHTSYMTNDKVRAMMDDYMINMKLPAPNTVVQEPSMT</sequence>
<evidence type="ECO:0000259" key="4">
    <source>
        <dbReference type="Pfam" id="PF00561"/>
    </source>
</evidence>
<dbReference type="OrthoDB" id="425534at2759"/>
<dbReference type="RefSeq" id="XP_013312358.1">
    <property type="nucleotide sequence ID" value="XM_013456904.1"/>
</dbReference>
<dbReference type="InterPro" id="IPR051601">
    <property type="entry name" value="Serine_prot/Carboxylest_S33"/>
</dbReference>
<reference evidence="6 7" key="1">
    <citation type="submission" date="2015-01" db="EMBL/GenBank/DDBJ databases">
        <title>The Genome Sequence of Exophiala xenobiotica CBS118157.</title>
        <authorList>
            <consortium name="The Broad Institute Genomics Platform"/>
            <person name="Cuomo C."/>
            <person name="de Hoog S."/>
            <person name="Gorbushina A."/>
            <person name="Stielow B."/>
            <person name="Teixiera M."/>
            <person name="Abouelleil A."/>
            <person name="Chapman S.B."/>
            <person name="Priest M."/>
            <person name="Young S.K."/>
            <person name="Wortman J."/>
            <person name="Nusbaum C."/>
            <person name="Birren B."/>
        </authorList>
    </citation>
    <scope>NUCLEOTIDE SEQUENCE [LARGE SCALE GENOMIC DNA]</scope>
    <source>
        <strain evidence="6 7">CBS 118157</strain>
    </source>
</reference>
<dbReference type="EMBL" id="KN847322">
    <property type="protein sequence ID" value="KIW51774.1"/>
    <property type="molecule type" value="Genomic_DNA"/>
</dbReference>
<evidence type="ECO:0000313" key="7">
    <source>
        <dbReference type="Proteomes" id="UP000054342"/>
    </source>
</evidence>
<proteinExistence type="inferred from homology"/>
<evidence type="ECO:0000259" key="5">
    <source>
        <dbReference type="Pfam" id="PF08386"/>
    </source>
</evidence>
<feature type="signal peptide" evidence="3">
    <location>
        <begin position="1"/>
        <end position="21"/>
    </location>
</feature>
<name>A0A0D2EV90_9EURO</name>
<dbReference type="AlphaFoldDB" id="A0A0D2EV90"/>
<dbReference type="Pfam" id="PF00561">
    <property type="entry name" value="Abhydrolase_1"/>
    <property type="match status" value="1"/>
</dbReference>
<keyword evidence="3" id="KW-0732">Signal</keyword>
<feature type="domain" description="AB hydrolase-1" evidence="4">
    <location>
        <begin position="81"/>
        <end position="264"/>
    </location>
</feature>
<dbReference type="STRING" id="348802.A0A0D2EV90"/>
<dbReference type="InterPro" id="IPR000073">
    <property type="entry name" value="AB_hydrolase_1"/>
</dbReference>
<evidence type="ECO:0000313" key="6">
    <source>
        <dbReference type="EMBL" id="KIW51774.1"/>
    </source>
</evidence>
<dbReference type="InterPro" id="IPR013595">
    <property type="entry name" value="Pept_S33_TAP-like_C"/>
</dbReference>
<dbReference type="InterPro" id="IPR029058">
    <property type="entry name" value="AB_hydrolase_fold"/>
</dbReference>
<dbReference type="HOGENOM" id="CLU_013364_3_3_1"/>
<evidence type="ECO:0000256" key="3">
    <source>
        <dbReference type="SAM" id="SignalP"/>
    </source>
</evidence>
<dbReference type="Gene3D" id="3.40.50.1820">
    <property type="entry name" value="alpha/beta hydrolase"/>
    <property type="match status" value="1"/>
</dbReference>
<evidence type="ECO:0000256" key="2">
    <source>
        <dbReference type="ARBA" id="ARBA00022801"/>
    </source>
</evidence>